<keyword evidence="7 9" id="KW-0472">Membrane</keyword>
<evidence type="ECO:0000256" key="2">
    <source>
        <dbReference type="ARBA" id="ARBA00009598"/>
    </source>
</evidence>
<dbReference type="GO" id="GO:0005789">
    <property type="term" value="C:endoplasmic reticulum membrane"/>
    <property type="evidence" value="ECO:0007669"/>
    <property type="project" value="TreeGrafter"/>
</dbReference>
<dbReference type="SUPFAM" id="SSF103473">
    <property type="entry name" value="MFS general substrate transporter"/>
    <property type="match status" value="1"/>
</dbReference>
<comment type="similarity">
    <text evidence="2">Belongs to the major facilitator superfamily. Organophosphate:Pi antiporter (OPA) (TC 2.A.1.4) family.</text>
</comment>
<feature type="domain" description="Major facilitator superfamily (MFS) profile" evidence="10">
    <location>
        <begin position="37"/>
        <end position="442"/>
    </location>
</feature>
<comment type="subcellular location">
    <subcellularLocation>
        <location evidence="1">Membrane</location>
        <topology evidence="1">Multi-pass membrane protein</topology>
    </subcellularLocation>
</comment>
<keyword evidence="4" id="KW-0762">Sugar transport</keyword>
<dbReference type="PROSITE" id="PS50850">
    <property type="entry name" value="MFS"/>
    <property type="match status" value="1"/>
</dbReference>
<dbReference type="OrthoDB" id="287797at2759"/>
<dbReference type="GO" id="GO:0022857">
    <property type="term" value="F:transmembrane transporter activity"/>
    <property type="evidence" value="ECO:0007669"/>
    <property type="project" value="InterPro"/>
</dbReference>
<dbReference type="InterPro" id="IPR020846">
    <property type="entry name" value="MFS_dom"/>
</dbReference>
<dbReference type="PANTHER" id="PTHR43184">
    <property type="entry name" value="MAJOR FACILITATOR SUPERFAMILY TRANSPORTER 16, ISOFORM B"/>
    <property type="match status" value="1"/>
</dbReference>
<keyword evidence="6 9" id="KW-1133">Transmembrane helix</keyword>
<dbReference type="AlphaFoldDB" id="A0A077ZVI2"/>
<name>A0A077ZVI2_STYLE</name>
<sequence length="442" mass="50280">MNLQHVNSDQAPDDQHSNNNDESLRKKQEQDKKLFRQQLQIFIVVYINYSCIHIYREFWSMSKKSLLSQDPELQESTLANFDTTYLFVYSVSTFIGGVVGDIYDLRKLLSFSLAMLSLCYSLLGIGGYMNIKFELYYYCVFILIGIFSSPLFPSIIHLLGNWFSKQHRGLVLGLWATCANIGNIIGIQLAASLIKIYNNQWGYLLFTAAMLILFCSMMTMSLVNSFPEDAGLHLEELTDAEKQDTIKNQLEHLRSSHVKQNSDELNKFENEDEPDSQLSTQLDTSQIHTRVTFWKAWLIPRVFIYASTLFCIKLAVNSMLLWLPLLLKEYLGYTVHQIANLSSFFDTGAIFGSFILGYISDKLYSKRSPIAFVAVLAAAFISLTIQTNIKILSQIQFASLMFFFGFIISGLNNIISASCAADIGKQQALQNNERSNMDGMFL</sequence>
<feature type="transmembrane region" description="Helical" evidence="9">
    <location>
        <begin position="135"/>
        <end position="159"/>
    </location>
</feature>
<feature type="compositionally biased region" description="Polar residues" evidence="8">
    <location>
        <begin position="1"/>
        <end position="10"/>
    </location>
</feature>
<evidence type="ECO:0000256" key="7">
    <source>
        <dbReference type="ARBA" id="ARBA00023136"/>
    </source>
</evidence>
<keyword evidence="3" id="KW-0813">Transport</keyword>
<feature type="region of interest" description="Disordered" evidence="8">
    <location>
        <begin position="257"/>
        <end position="279"/>
    </location>
</feature>
<organism evidence="11 12">
    <name type="scientific">Stylonychia lemnae</name>
    <name type="common">Ciliate</name>
    <dbReference type="NCBI Taxonomy" id="5949"/>
    <lineage>
        <taxon>Eukaryota</taxon>
        <taxon>Sar</taxon>
        <taxon>Alveolata</taxon>
        <taxon>Ciliophora</taxon>
        <taxon>Intramacronucleata</taxon>
        <taxon>Spirotrichea</taxon>
        <taxon>Stichotrichia</taxon>
        <taxon>Sporadotrichida</taxon>
        <taxon>Oxytrichidae</taxon>
        <taxon>Stylonychinae</taxon>
        <taxon>Stylonychia</taxon>
    </lineage>
</organism>
<dbReference type="InterPro" id="IPR000849">
    <property type="entry name" value="Sugar_P_transporter"/>
</dbReference>
<evidence type="ECO:0000313" key="12">
    <source>
        <dbReference type="Proteomes" id="UP000039865"/>
    </source>
</evidence>
<accession>A0A077ZVI2</accession>
<dbReference type="EMBL" id="CCKQ01001337">
    <property type="protein sequence ID" value="CDW72436.1"/>
    <property type="molecule type" value="Genomic_DNA"/>
</dbReference>
<protein>
    <submittedName>
        <fullName evidence="11">Sugar phosphate exchanger 3</fullName>
    </submittedName>
</protein>
<feature type="transmembrane region" description="Helical" evidence="9">
    <location>
        <begin position="302"/>
        <end position="326"/>
    </location>
</feature>
<feature type="region of interest" description="Disordered" evidence="8">
    <location>
        <begin position="1"/>
        <end position="27"/>
    </location>
</feature>
<keyword evidence="5 9" id="KW-0812">Transmembrane</keyword>
<dbReference type="Proteomes" id="UP000039865">
    <property type="component" value="Unassembled WGS sequence"/>
</dbReference>
<gene>
    <name evidence="11" type="primary">Contig13147.g14017</name>
    <name evidence="11" type="ORF">STYLEM_1396</name>
</gene>
<dbReference type="Gene3D" id="1.20.1250.20">
    <property type="entry name" value="MFS general substrate transporter like domains"/>
    <property type="match status" value="2"/>
</dbReference>
<proteinExistence type="inferred from homology"/>
<dbReference type="PIRSF" id="PIRSF002808">
    <property type="entry name" value="Hexose_phosphate_transp"/>
    <property type="match status" value="1"/>
</dbReference>
<evidence type="ECO:0000256" key="3">
    <source>
        <dbReference type="ARBA" id="ARBA00022448"/>
    </source>
</evidence>
<evidence type="ECO:0000256" key="6">
    <source>
        <dbReference type="ARBA" id="ARBA00022989"/>
    </source>
</evidence>
<reference evidence="11 12" key="1">
    <citation type="submission" date="2014-06" db="EMBL/GenBank/DDBJ databases">
        <authorList>
            <person name="Swart Estienne"/>
        </authorList>
    </citation>
    <scope>NUCLEOTIDE SEQUENCE [LARGE SCALE GENOMIC DNA]</scope>
    <source>
        <strain evidence="11 12">130c</strain>
    </source>
</reference>
<feature type="transmembrane region" description="Helical" evidence="9">
    <location>
        <begin position="338"/>
        <end position="358"/>
    </location>
</feature>
<dbReference type="FunCoup" id="A0A077ZVI2">
    <property type="interactions" value="6"/>
</dbReference>
<feature type="compositionally biased region" description="Basic and acidic residues" evidence="8">
    <location>
        <begin position="257"/>
        <end position="269"/>
    </location>
</feature>
<dbReference type="InParanoid" id="A0A077ZVI2"/>
<evidence type="ECO:0000256" key="5">
    <source>
        <dbReference type="ARBA" id="ARBA00022692"/>
    </source>
</evidence>
<evidence type="ECO:0000256" key="8">
    <source>
        <dbReference type="SAM" id="MobiDB-lite"/>
    </source>
</evidence>
<evidence type="ECO:0000313" key="11">
    <source>
        <dbReference type="EMBL" id="CDW72436.1"/>
    </source>
</evidence>
<feature type="transmembrane region" description="Helical" evidence="9">
    <location>
        <begin position="395"/>
        <end position="415"/>
    </location>
</feature>
<feature type="transmembrane region" description="Helical" evidence="9">
    <location>
        <begin position="370"/>
        <end position="389"/>
    </location>
</feature>
<dbReference type="InterPro" id="IPR011701">
    <property type="entry name" value="MFS"/>
</dbReference>
<dbReference type="Pfam" id="PF07690">
    <property type="entry name" value="MFS_1"/>
    <property type="match status" value="1"/>
</dbReference>
<dbReference type="PANTHER" id="PTHR43184:SF12">
    <property type="entry name" value="SUGAR PHOSPHATE EXCHANGER 3"/>
    <property type="match status" value="1"/>
</dbReference>
<evidence type="ECO:0000256" key="4">
    <source>
        <dbReference type="ARBA" id="ARBA00022597"/>
    </source>
</evidence>
<feature type="transmembrane region" description="Helical" evidence="9">
    <location>
        <begin position="171"/>
        <end position="194"/>
    </location>
</feature>
<keyword evidence="12" id="KW-1185">Reference proteome</keyword>
<evidence type="ECO:0000256" key="1">
    <source>
        <dbReference type="ARBA" id="ARBA00004141"/>
    </source>
</evidence>
<feature type="transmembrane region" description="Helical" evidence="9">
    <location>
        <begin position="108"/>
        <end position="129"/>
    </location>
</feature>
<feature type="transmembrane region" description="Helical" evidence="9">
    <location>
        <begin position="200"/>
        <end position="223"/>
    </location>
</feature>
<dbReference type="OMA" id="YQWQVFL"/>
<evidence type="ECO:0000259" key="10">
    <source>
        <dbReference type="PROSITE" id="PS50850"/>
    </source>
</evidence>
<evidence type="ECO:0000256" key="9">
    <source>
        <dbReference type="SAM" id="Phobius"/>
    </source>
</evidence>
<dbReference type="InterPro" id="IPR036259">
    <property type="entry name" value="MFS_trans_sf"/>
</dbReference>
<feature type="transmembrane region" description="Helical" evidence="9">
    <location>
        <begin position="85"/>
        <end position="103"/>
    </location>
</feature>